<gene>
    <name evidence="3" type="ORF">J5A58_11345</name>
</gene>
<protein>
    <submittedName>
        <fullName evidence="3">4'-phosphopantetheinyl transferase superfamily protein</fullName>
    </submittedName>
</protein>
<dbReference type="EMBL" id="CP072362">
    <property type="protein sequence ID" value="QUB76327.1"/>
    <property type="molecule type" value="Genomic_DNA"/>
</dbReference>
<dbReference type="RefSeq" id="WP_211808240.1">
    <property type="nucleotide sequence ID" value="NZ_CP072362.1"/>
</dbReference>
<dbReference type="Proteomes" id="UP000682195">
    <property type="component" value="Chromosome 2"/>
</dbReference>
<keyword evidence="4" id="KW-1185">Reference proteome</keyword>
<accession>A0ABX7XRU2</accession>
<dbReference type="InterPro" id="IPR008278">
    <property type="entry name" value="4-PPantetheinyl_Trfase_dom"/>
</dbReference>
<dbReference type="SUPFAM" id="SSF56214">
    <property type="entry name" value="4'-phosphopantetheinyl transferase"/>
    <property type="match status" value="1"/>
</dbReference>
<evidence type="ECO:0000259" key="2">
    <source>
        <dbReference type="Pfam" id="PF01648"/>
    </source>
</evidence>
<dbReference type="GO" id="GO:0016740">
    <property type="term" value="F:transferase activity"/>
    <property type="evidence" value="ECO:0007669"/>
    <property type="project" value="UniProtKB-KW"/>
</dbReference>
<evidence type="ECO:0000256" key="1">
    <source>
        <dbReference type="ARBA" id="ARBA00022679"/>
    </source>
</evidence>
<dbReference type="Gene3D" id="3.90.470.20">
    <property type="entry name" value="4'-phosphopantetheinyl transferase domain"/>
    <property type="match status" value="1"/>
</dbReference>
<feature type="domain" description="4'-phosphopantetheinyl transferase" evidence="2">
    <location>
        <begin position="78"/>
        <end position="137"/>
    </location>
</feature>
<keyword evidence="1 3" id="KW-0808">Transferase</keyword>
<dbReference type="Pfam" id="PF01648">
    <property type="entry name" value="ACPS"/>
    <property type="match status" value="1"/>
</dbReference>
<organism evidence="3 4">
    <name type="scientific">Prevotella melaninogenica</name>
    <dbReference type="NCBI Taxonomy" id="28132"/>
    <lineage>
        <taxon>Bacteria</taxon>
        <taxon>Pseudomonadati</taxon>
        <taxon>Bacteroidota</taxon>
        <taxon>Bacteroidia</taxon>
        <taxon>Bacteroidales</taxon>
        <taxon>Prevotellaceae</taxon>
        <taxon>Prevotella</taxon>
    </lineage>
</organism>
<reference evidence="3 4" key="1">
    <citation type="submission" date="2021-03" db="EMBL/GenBank/DDBJ databases">
        <title>Human Oral Microbial Genomes.</title>
        <authorList>
            <person name="Johnston C.D."/>
            <person name="Chen T."/>
            <person name="Dewhirst F.E."/>
        </authorList>
    </citation>
    <scope>NUCLEOTIDE SEQUENCE [LARGE SCALE GENOMIC DNA]</scope>
    <source>
        <strain evidence="3 4">F0054</strain>
    </source>
</reference>
<evidence type="ECO:0000313" key="4">
    <source>
        <dbReference type="Proteomes" id="UP000682195"/>
    </source>
</evidence>
<evidence type="ECO:0000313" key="3">
    <source>
        <dbReference type="EMBL" id="QUB76327.1"/>
    </source>
</evidence>
<dbReference type="InterPro" id="IPR037143">
    <property type="entry name" value="4-PPantetheinyl_Trfase_dom_sf"/>
</dbReference>
<name>A0ABX7XRU2_9BACT</name>
<sequence>MVRITSDAEGGVTLGLLEIKRGRQAEKEGVYCLLTNMLGYKPLLEHNEDGKPIIKDYHISISHTIGYVAVIISREYEVGVDIEYVSDRVNRISSRFLRDEEDFTDTTDKLIAWCAKETMYKLYSSEHLALKDIKVDPYLRLATNLKRDKTIEFKCECNSKYILTYTWC</sequence>
<proteinExistence type="predicted"/>